<evidence type="ECO:0000313" key="1">
    <source>
        <dbReference type="EMBL" id="OLQ09486.1"/>
    </source>
</evidence>
<name>A0A1Q9EPX9_SYMMI</name>
<organism evidence="1 2">
    <name type="scientific">Symbiodinium microadriaticum</name>
    <name type="common">Dinoflagellate</name>
    <name type="synonym">Zooxanthella microadriatica</name>
    <dbReference type="NCBI Taxonomy" id="2951"/>
    <lineage>
        <taxon>Eukaryota</taxon>
        <taxon>Sar</taxon>
        <taxon>Alveolata</taxon>
        <taxon>Dinophyceae</taxon>
        <taxon>Suessiales</taxon>
        <taxon>Symbiodiniaceae</taxon>
        <taxon>Symbiodinium</taxon>
    </lineage>
</organism>
<dbReference type="SUPFAM" id="SSF55961">
    <property type="entry name" value="Bet v1-like"/>
    <property type="match status" value="1"/>
</dbReference>
<sequence>MLACAAALENLHACPGSSRARNLQPVLPAEPANGEASSVMASRSRAWAVVATQGDAWLEAKNFPRQLWDLTAEEHQVLRDAGRVQKQAQLGNRGWGLVRINVRAPDHVVLRCLSNFRQYPDMMSAIRAAEVNSTSPSADAAMVAKCTYRITRFWFEIPAVHHVDQRRGRVSFDIDPDATGLVLREASGFWQVVPCRQNPGECRVVFRVYAHASKLMPEWLVEYGARKCLKRATSWLKPFAEKLWQESRQTVPAAA</sequence>
<dbReference type="OrthoDB" id="414360at2759"/>
<comment type="caution">
    <text evidence="1">The sequence shown here is derived from an EMBL/GenBank/DDBJ whole genome shotgun (WGS) entry which is preliminary data.</text>
</comment>
<proteinExistence type="predicted"/>
<dbReference type="OMA" id="YRITRFW"/>
<dbReference type="Gene3D" id="3.30.530.20">
    <property type="match status" value="1"/>
</dbReference>
<accession>A0A1Q9EPX9</accession>
<reference evidence="1 2" key="1">
    <citation type="submission" date="2016-02" db="EMBL/GenBank/DDBJ databases">
        <title>Genome analysis of coral dinoflagellate symbionts highlights evolutionary adaptations to a symbiotic lifestyle.</title>
        <authorList>
            <person name="Aranda M."/>
            <person name="Li Y."/>
            <person name="Liew Y.J."/>
            <person name="Baumgarten S."/>
            <person name="Simakov O."/>
            <person name="Wilson M."/>
            <person name="Piel J."/>
            <person name="Ashoor H."/>
            <person name="Bougouffa S."/>
            <person name="Bajic V.B."/>
            <person name="Ryu T."/>
            <person name="Ravasi T."/>
            <person name="Bayer T."/>
            <person name="Micklem G."/>
            <person name="Kim H."/>
            <person name="Bhak J."/>
            <person name="Lajeunesse T.C."/>
            <person name="Voolstra C.R."/>
        </authorList>
    </citation>
    <scope>NUCLEOTIDE SEQUENCE [LARGE SCALE GENOMIC DNA]</scope>
    <source>
        <strain evidence="1 2">CCMP2467</strain>
    </source>
</reference>
<keyword evidence="2" id="KW-1185">Reference proteome</keyword>
<dbReference type="InterPro" id="IPR023393">
    <property type="entry name" value="START-like_dom_sf"/>
</dbReference>
<protein>
    <recommendedName>
        <fullName evidence="3">Coenzyme Q-binding protein COQ10 START domain-containing protein</fullName>
    </recommendedName>
</protein>
<evidence type="ECO:0008006" key="3">
    <source>
        <dbReference type="Google" id="ProtNLM"/>
    </source>
</evidence>
<evidence type="ECO:0000313" key="2">
    <source>
        <dbReference type="Proteomes" id="UP000186817"/>
    </source>
</evidence>
<dbReference type="EMBL" id="LSRX01000095">
    <property type="protein sequence ID" value="OLQ09486.1"/>
    <property type="molecule type" value="Genomic_DNA"/>
</dbReference>
<gene>
    <name evidence="1" type="ORF">AK812_SmicGene6879</name>
</gene>
<dbReference type="Proteomes" id="UP000186817">
    <property type="component" value="Unassembled WGS sequence"/>
</dbReference>
<dbReference type="AlphaFoldDB" id="A0A1Q9EPX9"/>